<evidence type="ECO:0000256" key="4">
    <source>
        <dbReference type="ARBA" id="ARBA00022801"/>
    </source>
</evidence>
<dbReference type="PANTHER" id="PTHR23355">
    <property type="entry name" value="RIBONUCLEASE"/>
    <property type="match status" value="1"/>
</dbReference>
<keyword evidence="7" id="KW-0460">Magnesium</keyword>
<dbReference type="GO" id="GO:0000175">
    <property type="term" value="F:3'-5'-RNA exonuclease activity"/>
    <property type="evidence" value="ECO:0007669"/>
    <property type="project" value="TreeGrafter"/>
</dbReference>
<proteinExistence type="inferred from homology"/>
<dbReference type="Pfam" id="PF17849">
    <property type="entry name" value="OB_Dis3"/>
    <property type="match status" value="1"/>
</dbReference>
<dbReference type="Gene3D" id="2.40.50.700">
    <property type="match status" value="1"/>
</dbReference>
<organism evidence="11 12">
    <name type="scientific">Thalictrum thalictroides</name>
    <name type="common">Rue-anemone</name>
    <name type="synonym">Anemone thalictroides</name>
    <dbReference type="NCBI Taxonomy" id="46969"/>
    <lineage>
        <taxon>Eukaryota</taxon>
        <taxon>Viridiplantae</taxon>
        <taxon>Streptophyta</taxon>
        <taxon>Embryophyta</taxon>
        <taxon>Tracheophyta</taxon>
        <taxon>Spermatophyta</taxon>
        <taxon>Magnoliopsida</taxon>
        <taxon>Ranunculales</taxon>
        <taxon>Ranunculaceae</taxon>
        <taxon>Thalictroideae</taxon>
        <taxon>Thalictrum</taxon>
    </lineage>
</organism>
<dbReference type="GO" id="GO:0071031">
    <property type="term" value="P:nuclear mRNA surveillance of mRNA 3'-end processing"/>
    <property type="evidence" value="ECO:0007669"/>
    <property type="project" value="TreeGrafter"/>
</dbReference>
<dbReference type="SMART" id="SM00955">
    <property type="entry name" value="RNB"/>
    <property type="match status" value="1"/>
</dbReference>
<evidence type="ECO:0000259" key="10">
    <source>
        <dbReference type="SMART" id="SM00955"/>
    </source>
</evidence>
<protein>
    <submittedName>
        <fullName evidence="11">Exosome complex exonuclease rrp44</fullName>
    </submittedName>
</protein>
<dbReference type="PANTHER" id="PTHR23355:SF35">
    <property type="entry name" value="EXOSOME COMPLEX EXONUCLEASE RRP44"/>
    <property type="match status" value="1"/>
</dbReference>
<dbReference type="InterPro" id="IPR012340">
    <property type="entry name" value="NA-bd_OB-fold"/>
</dbReference>
<accession>A0A7J6UUU5</accession>
<comment type="similarity">
    <text evidence="2">Belongs to the RNR ribonuclease family.</text>
</comment>
<keyword evidence="5" id="KW-0271">Exosome</keyword>
<comment type="caution">
    <text evidence="11">The sequence shown here is derived from an EMBL/GenBank/DDBJ whole genome shotgun (WGS) entry which is preliminary data.</text>
</comment>
<evidence type="ECO:0000256" key="7">
    <source>
        <dbReference type="ARBA" id="ARBA00022842"/>
    </source>
</evidence>
<keyword evidence="3" id="KW-0540">Nuclease</keyword>
<evidence type="ECO:0000256" key="1">
    <source>
        <dbReference type="ARBA" id="ARBA00001946"/>
    </source>
</evidence>
<keyword evidence="12" id="KW-1185">Reference proteome</keyword>
<dbReference type="InterPro" id="IPR001900">
    <property type="entry name" value="RNase_II/R"/>
</dbReference>
<evidence type="ECO:0000313" key="12">
    <source>
        <dbReference type="Proteomes" id="UP000554482"/>
    </source>
</evidence>
<evidence type="ECO:0000256" key="5">
    <source>
        <dbReference type="ARBA" id="ARBA00022835"/>
    </source>
</evidence>
<dbReference type="EMBL" id="JABWDY010043403">
    <property type="protein sequence ID" value="KAF5175955.1"/>
    <property type="molecule type" value="Genomic_DNA"/>
</dbReference>
<evidence type="ECO:0000256" key="3">
    <source>
        <dbReference type="ARBA" id="ARBA00022722"/>
    </source>
</evidence>
<dbReference type="Pfam" id="PF00773">
    <property type="entry name" value="RNB"/>
    <property type="match status" value="1"/>
</dbReference>
<evidence type="ECO:0000256" key="2">
    <source>
        <dbReference type="ARBA" id="ARBA00005785"/>
    </source>
</evidence>
<dbReference type="GO" id="GO:0004519">
    <property type="term" value="F:endonuclease activity"/>
    <property type="evidence" value="ECO:0007669"/>
    <property type="project" value="TreeGrafter"/>
</dbReference>
<evidence type="ECO:0000256" key="6">
    <source>
        <dbReference type="ARBA" id="ARBA00022839"/>
    </source>
</evidence>
<feature type="region of interest" description="Disordered" evidence="9">
    <location>
        <begin position="1"/>
        <end position="21"/>
    </location>
</feature>
<feature type="domain" description="RNB" evidence="10">
    <location>
        <begin position="207"/>
        <end position="339"/>
    </location>
</feature>
<dbReference type="AlphaFoldDB" id="A0A7J6UUU5"/>
<dbReference type="GO" id="GO:0016075">
    <property type="term" value="P:rRNA catabolic process"/>
    <property type="evidence" value="ECO:0007669"/>
    <property type="project" value="TreeGrafter"/>
</dbReference>
<feature type="non-terminal residue" evidence="11">
    <location>
        <position position="339"/>
    </location>
</feature>
<reference evidence="11 12" key="1">
    <citation type="submission" date="2020-06" db="EMBL/GenBank/DDBJ databases">
        <title>Transcriptomic and genomic resources for Thalictrum thalictroides and T. hernandezii: Facilitating candidate gene discovery in an emerging model plant lineage.</title>
        <authorList>
            <person name="Arias T."/>
            <person name="Riano-Pachon D.M."/>
            <person name="Di Stilio V.S."/>
        </authorList>
    </citation>
    <scope>NUCLEOTIDE SEQUENCE [LARGE SCALE GENOMIC DNA]</scope>
    <source>
        <strain evidence="12">cv. WT478/WT964</strain>
        <tissue evidence="11">Leaves</tissue>
    </source>
</reference>
<keyword evidence="8" id="KW-0694">RNA-binding</keyword>
<dbReference type="GO" id="GO:0003723">
    <property type="term" value="F:RNA binding"/>
    <property type="evidence" value="ECO:0007669"/>
    <property type="project" value="UniProtKB-KW"/>
</dbReference>
<sequence>DEEEEDVHLVPNSADDAPRNRDTIQDSASTVNSVPCRPSGRVVGIIKRNWQSYCGSLEPMPMPAGNGGIAHALFVSKDRRIPKIRIQTRQLGNLLDKRIIVAVDSWDCLSRYPSGHYVRTIGEIGDRDTETEASLDSAAFYNILSSAKYISLKIKHFMDSLICLDGFRKVVLIENDINSRPFSSQVLACLPPLPWSVSTEDLMNPNRQDLRQLRVFSVDPPGCRDIDDALHCTALPDGNFEVGVHIADVTNFVHSGTPLDDEASQRGTSVYLVERRIDMLPKPLTEDICSLRSDVERLAFSVIWVMTPEAEIISTRYTKSVIKSSAAMSYVEAQARMDD</sequence>
<evidence type="ECO:0000256" key="9">
    <source>
        <dbReference type="SAM" id="MobiDB-lite"/>
    </source>
</evidence>
<dbReference type="SUPFAM" id="SSF50249">
    <property type="entry name" value="Nucleic acid-binding proteins"/>
    <property type="match status" value="1"/>
</dbReference>
<comment type="cofactor">
    <cofactor evidence="1">
        <name>Mg(2+)</name>
        <dbReference type="ChEBI" id="CHEBI:18420"/>
    </cofactor>
</comment>
<dbReference type="FunFam" id="2.40.50.700:FF:000004">
    <property type="entry name" value="Exosome complex exonuclease RRP44 homolog A"/>
    <property type="match status" value="1"/>
</dbReference>
<keyword evidence="4" id="KW-0378">Hydrolase</keyword>
<dbReference type="Proteomes" id="UP000554482">
    <property type="component" value="Unassembled WGS sequence"/>
</dbReference>
<name>A0A7J6UUU5_THATH</name>
<dbReference type="GO" id="GO:0000176">
    <property type="term" value="C:nuclear exosome (RNase complex)"/>
    <property type="evidence" value="ECO:0007669"/>
    <property type="project" value="TreeGrafter"/>
</dbReference>
<keyword evidence="6 11" id="KW-0269">Exonuclease</keyword>
<evidence type="ECO:0000256" key="8">
    <source>
        <dbReference type="ARBA" id="ARBA00022884"/>
    </source>
</evidence>
<feature type="non-terminal residue" evidence="11">
    <location>
        <position position="1"/>
    </location>
</feature>
<dbReference type="InterPro" id="IPR041505">
    <property type="entry name" value="Dis3_CSD2"/>
</dbReference>
<evidence type="ECO:0000313" key="11">
    <source>
        <dbReference type="EMBL" id="KAF5175955.1"/>
    </source>
</evidence>
<gene>
    <name evidence="11" type="ORF">FRX31_034458</name>
</gene>
<dbReference type="InterPro" id="IPR050180">
    <property type="entry name" value="RNR_Ribonuclease"/>
</dbReference>
<dbReference type="GO" id="GO:0000177">
    <property type="term" value="C:cytoplasmic exosome (RNase complex)"/>
    <property type="evidence" value="ECO:0007669"/>
    <property type="project" value="TreeGrafter"/>
</dbReference>
<dbReference type="OrthoDB" id="1690942at2759"/>